<dbReference type="AlphaFoldDB" id="A0A3M7MFI8"/>
<dbReference type="Proteomes" id="UP000265663">
    <property type="component" value="Unassembled WGS sequence"/>
</dbReference>
<accession>A0A3M7MFI8</accession>
<protein>
    <submittedName>
        <fullName evidence="1">Uncharacterized protein</fullName>
    </submittedName>
</protein>
<gene>
    <name evidence="1" type="ORF">GMOD_00009037</name>
</gene>
<sequence length="85" mass="9979">MRSARRSWAQRVAGAREFRVLPHQRPPSRNMKLAPSKARPWQLWTGEWCGRRRWRARPGPGKSKEALLVRVDRLMGYEVRELADG</sequence>
<organism evidence="1 2">
    <name type="scientific">Pyrenophora seminiperda CCB06</name>
    <dbReference type="NCBI Taxonomy" id="1302712"/>
    <lineage>
        <taxon>Eukaryota</taxon>
        <taxon>Fungi</taxon>
        <taxon>Dikarya</taxon>
        <taxon>Ascomycota</taxon>
        <taxon>Pezizomycotina</taxon>
        <taxon>Dothideomycetes</taxon>
        <taxon>Pleosporomycetidae</taxon>
        <taxon>Pleosporales</taxon>
        <taxon>Pleosporineae</taxon>
        <taxon>Pleosporaceae</taxon>
        <taxon>Pyrenophora</taxon>
    </lineage>
</organism>
<keyword evidence="2" id="KW-1185">Reference proteome</keyword>
<evidence type="ECO:0000313" key="2">
    <source>
        <dbReference type="Proteomes" id="UP000265663"/>
    </source>
</evidence>
<dbReference type="EMBL" id="KE747839">
    <property type="protein sequence ID" value="RMZ73227.1"/>
    <property type="molecule type" value="Genomic_DNA"/>
</dbReference>
<name>A0A3M7MFI8_9PLEO</name>
<proteinExistence type="predicted"/>
<reference evidence="1 2" key="1">
    <citation type="journal article" date="2014" name="PLoS ONE">
        <title>De novo Genome Assembly of the Fungal Plant Pathogen Pyrenophora semeniperda.</title>
        <authorList>
            <person name="Soliai M.M."/>
            <person name="Meyer S.E."/>
            <person name="Udall J.A."/>
            <person name="Elzinga D.E."/>
            <person name="Hermansen R.A."/>
            <person name="Bodily P.M."/>
            <person name="Hart A.A."/>
            <person name="Coleman C.E."/>
        </authorList>
    </citation>
    <scope>NUCLEOTIDE SEQUENCE [LARGE SCALE GENOMIC DNA]</scope>
    <source>
        <strain evidence="1 2">CCB06</strain>
        <tissue evidence="1">Mycelium</tissue>
    </source>
</reference>
<evidence type="ECO:0000313" key="1">
    <source>
        <dbReference type="EMBL" id="RMZ73227.1"/>
    </source>
</evidence>